<dbReference type="PANTHER" id="PTHR30472">
    <property type="entry name" value="FERRIC ENTEROBACTIN TRANSPORT SYSTEM PERMEASE PROTEIN"/>
    <property type="match status" value="1"/>
</dbReference>
<accession>A0A653AYJ2</accession>
<evidence type="ECO:0000256" key="7">
    <source>
        <dbReference type="ARBA" id="ARBA00023136"/>
    </source>
</evidence>
<dbReference type="GO" id="GO:0005886">
    <property type="term" value="C:plasma membrane"/>
    <property type="evidence" value="ECO:0007669"/>
    <property type="project" value="UniProtKB-SubCell"/>
</dbReference>
<keyword evidence="5" id="KW-0812">Transmembrane</keyword>
<dbReference type="PANTHER" id="PTHR30472:SF37">
    <property type="entry name" value="FE(3+) DICITRATE TRANSPORT SYSTEM PERMEASE PROTEIN FECD-RELATED"/>
    <property type="match status" value="1"/>
</dbReference>
<protein>
    <submittedName>
        <fullName evidence="8">Fe3+-hydroxamate ABC transporter permease FhuB</fullName>
    </submittedName>
</protein>
<dbReference type="Gene3D" id="1.10.3470.10">
    <property type="entry name" value="ABC transporter involved in vitamin B12 uptake, BtuC"/>
    <property type="match status" value="2"/>
</dbReference>
<dbReference type="InterPro" id="IPR037294">
    <property type="entry name" value="ABC_BtuC-like"/>
</dbReference>
<evidence type="ECO:0000256" key="6">
    <source>
        <dbReference type="ARBA" id="ARBA00022989"/>
    </source>
</evidence>
<evidence type="ECO:0000256" key="3">
    <source>
        <dbReference type="ARBA" id="ARBA00022448"/>
    </source>
</evidence>
<evidence type="ECO:0000256" key="2">
    <source>
        <dbReference type="ARBA" id="ARBA00007935"/>
    </source>
</evidence>
<sequence length="667" mass="70036">MAEVDSAQYPVDDCRPLKADACRYAATLLGLLLIALLHLNLSLDHWTLNFPEGDSFTALQFHLASLPRMVMALLVGAALGLSGSLLQQLTQNRLVSPMTLGAASGAWLGLLVASLAFPAFAAVQGHWAALAGALLSVGLVLLIAGRDGIAGLPVILAGMAMNLLLGALAIAVLILNQQQTRGLFIWGAGDLGQIDWSWVSWLWPKLLPGLLLLWLAPRALTLLKLGGTAAQGRGLNLWPALLTLFLASLWMTSAAITAVGLIGFIGLLAPNLAHLCGARTARDELLYSALLGMLVLLASDAMALLLSRWLGEQIPTGAVAALVGAPALLWLSRQQRAAETRQSLDLPRGRERCSGRTWWLLASATALTALLGLCLQLEPQGWQLAWPSDVLWSLRWPRLLSAAAAGTGLAVAGVLLQRLLHNPLASPDILGLSAGAALVVMISLLLFGQALFWLLAPIAALIGCLLVLATLVLLGRKQQYSPGLMVLVGMALAALLNTALQLALSQGSSDSLALLGWLAGSTYRVSALQACVLGVGVSLLIGLSLFWQRALDLLTAGDGIAHGRGLDVPATRLALLLLVALLCALVTSLVGPVSFLGLLAPHMAATLGARRVQQQLPLAALLGGLLMLLADAIGRNLIFPLQIPLGIVASILCGSYFILLLLHRRLS</sequence>
<keyword evidence="6" id="KW-1133">Transmembrane helix</keyword>
<dbReference type="NCBIfam" id="NF007866">
    <property type="entry name" value="PRK10577.1-2"/>
    <property type="match status" value="1"/>
</dbReference>
<comment type="similarity">
    <text evidence="2">Belongs to the binding-protein-dependent transport system permease family. FecCD subfamily.</text>
</comment>
<dbReference type="InterPro" id="IPR000522">
    <property type="entry name" value="ABC_transptr_permease_BtuC"/>
</dbReference>
<dbReference type="AlphaFoldDB" id="A0A653AYJ2"/>
<evidence type="ECO:0000256" key="4">
    <source>
        <dbReference type="ARBA" id="ARBA00022475"/>
    </source>
</evidence>
<dbReference type="CDD" id="cd06550">
    <property type="entry name" value="TM_ABC_iron-siderophores_like"/>
    <property type="match status" value="2"/>
</dbReference>
<organism evidence="8">
    <name type="scientific">Ectopseudomonas oleovorans</name>
    <name type="common">Pseudomonas oleovorans</name>
    <dbReference type="NCBI Taxonomy" id="301"/>
    <lineage>
        <taxon>Bacteria</taxon>
        <taxon>Pseudomonadati</taxon>
        <taxon>Pseudomonadota</taxon>
        <taxon>Gammaproteobacteria</taxon>
        <taxon>Pseudomonadales</taxon>
        <taxon>Pseudomonadaceae</taxon>
        <taxon>Ectopseudomonas</taxon>
    </lineage>
</organism>
<comment type="subcellular location">
    <subcellularLocation>
        <location evidence="1">Cell membrane</location>
        <topology evidence="1">Multi-pass membrane protein</topology>
    </subcellularLocation>
</comment>
<evidence type="ECO:0000313" key="8">
    <source>
        <dbReference type="EMBL" id="VDN61474.1"/>
    </source>
</evidence>
<proteinExistence type="inferred from homology"/>
<reference evidence="8" key="1">
    <citation type="submission" date="2018-11" db="EMBL/GenBank/DDBJ databases">
        <authorList>
            <consortium name="Genoscope - CEA"/>
            <person name="William W."/>
        </authorList>
    </citation>
    <scope>NUCLEOTIDE SEQUENCE [LARGE SCALE GENOMIC DNA]</scope>
    <source>
        <strain evidence="8">T9AD</strain>
    </source>
</reference>
<dbReference type="GO" id="GO:0033214">
    <property type="term" value="P:siderophore-iron import into cell"/>
    <property type="evidence" value="ECO:0007669"/>
    <property type="project" value="TreeGrafter"/>
</dbReference>
<dbReference type="GO" id="GO:0022857">
    <property type="term" value="F:transmembrane transporter activity"/>
    <property type="evidence" value="ECO:0007669"/>
    <property type="project" value="InterPro"/>
</dbReference>
<dbReference type="Pfam" id="PF01032">
    <property type="entry name" value="FecCD"/>
    <property type="match status" value="2"/>
</dbReference>
<keyword evidence="3" id="KW-0813">Transport</keyword>
<name>A0A653AYJ2_ECTOL</name>
<dbReference type="SUPFAM" id="SSF81345">
    <property type="entry name" value="ABC transporter involved in vitamin B12 uptake, BtuC"/>
    <property type="match status" value="2"/>
</dbReference>
<keyword evidence="4" id="KW-1003">Cell membrane</keyword>
<keyword evidence="7" id="KW-0472">Membrane</keyword>
<evidence type="ECO:0000256" key="1">
    <source>
        <dbReference type="ARBA" id="ARBA00004651"/>
    </source>
</evidence>
<evidence type="ECO:0000256" key="5">
    <source>
        <dbReference type="ARBA" id="ARBA00022692"/>
    </source>
</evidence>
<dbReference type="EMBL" id="LR130779">
    <property type="protein sequence ID" value="VDN61474.1"/>
    <property type="molecule type" value="Genomic_DNA"/>
</dbReference>
<gene>
    <name evidence="8" type="ORF">POT9AD_0483</name>
</gene>